<evidence type="ECO:0000313" key="10">
    <source>
        <dbReference type="EMBL" id="VDN31901.1"/>
    </source>
</evidence>
<dbReference type="AlphaFoldDB" id="A0A3P7NLX7"/>
<keyword evidence="5" id="KW-0560">Oxidoreductase</keyword>
<evidence type="ECO:0000256" key="4">
    <source>
        <dbReference type="ARBA" id="ARBA00022862"/>
    </source>
</evidence>
<keyword evidence="4" id="KW-0049">Antioxidant</keyword>
<evidence type="ECO:0000256" key="5">
    <source>
        <dbReference type="ARBA" id="ARBA00023002"/>
    </source>
</evidence>
<dbReference type="InterPro" id="IPR036249">
    <property type="entry name" value="Thioredoxin-like_sf"/>
</dbReference>
<evidence type="ECO:0000259" key="9">
    <source>
        <dbReference type="Pfam" id="PF10417"/>
    </source>
</evidence>
<dbReference type="GO" id="GO:0042744">
    <property type="term" value="P:hydrogen peroxide catabolic process"/>
    <property type="evidence" value="ECO:0007669"/>
    <property type="project" value="TreeGrafter"/>
</dbReference>
<keyword evidence="3" id="KW-0575">Peroxidase</keyword>
<dbReference type="SUPFAM" id="SSF52833">
    <property type="entry name" value="Thioredoxin-like"/>
    <property type="match status" value="1"/>
</dbReference>
<evidence type="ECO:0000256" key="2">
    <source>
        <dbReference type="ARBA" id="ARBA00013017"/>
    </source>
</evidence>
<dbReference type="Proteomes" id="UP000281553">
    <property type="component" value="Unassembled WGS sequence"/>
</dbReference>
<keyword evidence="6" id="KW-1015">Disulfide bond</keyword>
<evidence type="ECO:0000256" key="7">
    <source>
        <dbReference type="ARBA" id="ARBA00023284"/>
    </source>
</evidence>
<dbReference type="EMBL" id="UYRU01081472">
    <property type="protein sequence ID" value="VDN31901.1"/>
    <property type="molecule type" value="Genomic_DNA"/>
</dbReference>
<name>A0A3P7NLX7_DIBLA</name>
<keyword evidence="11" id="KW-1185">Reference proteome</keyword>
<dbReference type="GO" id="GO:0005829">
    <property type="term" value="C:cytosol"/>
    <property type="evidence" value="ECO:0007669"/>
    <property type="project" value="TreeGrafter"/>
</dbReference>
<dbReference type="Pfam" id="PF10417">
    <property type="entry name" value="1-cysPrx_C"/>
    <property type="match status" value="1"/>
</dbReference>
<protein>
    <recommendedName>
        <fullName evidence="2">thioredoxin-dependent peroxiredoxin</fullName>
        <ecNumber evidence="2">1.11.1.24</ecNumber>
    </recommendedName>
</protein>
<evidence type="ECO:0000256" key="1">
    <source>
        <dbReference type="ARBA" id="ARBA00009796"/>
    </source>
</evidence>
<dbReference type="Gene3D" id="3.40.30.10">
    <property type="entry name" value="Glutaredoxin"/>
    <property type="match status" value="1"/>
</dbReference>
<evidence type="ECO:0000256" key="6">
    <source>
        <dbReference type="ARBA" id="ARBA00023157"/>
    </source>
</evidence>
<dbReference type="GO" id="GO:0019430">
    <property type="term" value="P:removal of superoxide radicals"/>
    <property type="evidence" value="ECO:0007669"/>
    <property type="project" value="TreeGrafter"/>
</dbReference>
<feature type="domain" description="Peroxiredoxin C-terminal" evidence="9">
    <location>
        <begin position="53"/>
        <end position="83"/>
    </location>
</feature>
<dbReference type="PANTHER" id="PTHR10681:SF163">
    <property type="entry name" value="AT16346P-RELATED"/>
    <property type="match status" value="1"/>
</dbReference>
<comment type="catalytic activity">
    <reaction evidence="8">
        <text>a hydroperoxide + [thioredoxin]-dithiol = an alcohol + [thioredoxin]-disulfide + H2O</text>
        <dbReference type="Rhea" id="RHEA:62620"/>
        <dbReference type="Rhea" id="RHEA-COMP:10698"/>
        <dbReference type="Rhea" id="RHEA-COMP:10700"/>
        <dbReference type="ChEBI" id="CHEBI:15377"/>
        <dbReference type="ChEBI" id="CHEBI:29950"/>
        <dbReference type="ChEBI" id="CHEBI:30879"/>
        <dbReference type="ChEBI" id="CHEBI:35924"/>
        <dbReference type="ChEBI" id="CHEBI:50058"/>
        <dbReference type="EC" id="1.11.1.24"/>
    </reaction>
</comment>
<comment type="similarity">
    <text evidence="1">Belongs to the peroxiredoxin family. AhpC/Prx1 subfamily.</text>
</comment>
<dbReference type="InterPro" id="IPR019479">
    <property type="entry name" value="Peroxiredoxin_C"/>
</dbReference>
<gene>
    <name evidence="10" type="ORF">DILT_LOCUS15859</name>
</gene>
<dbReference type="InterPro" id="IPR050217">
    <property type="entry name" value="Peroxiredoxin"/>
</dbReference>
<dbReference type="GO" id="GO:0045454">
    <property type="term" value="P:cell redox homeostasis"/>
    <property type="evidence" value="ECO:0007669"/>
    <property type="project" value="TreeGrafter"/>
</dbReference>
<accession>A0A3P7NLX7</accession>
<evidence type="ECO:0000256" key="8">
    <source>
        <dbReference type="ARBA" id="ARBA00049091"/>
    </source>
</evidence>
<keyword evidence="7" id="KW-0676">Redox-active center</keyword>
<dbReference type="OrthoDB" id="9588990at2759"/>
<dbReference type="PANTHER" id="PTHR10681">
    <property type="entry name" value="THIOREDOXIN PEROXIDASE"/>
    <property type="match status" value="1"/>
</dbReference>
<evidence type="ECO:0000256" key="3">
    <source>
        <dbReference type="ARBA" id="ARBA00022559"/>
    </source>
</evidence>
<dbReference type="GO" id="GO:0008379">
    <property type="term" value="F:thioredoxin peroxidase activity"/>
    <property type="evidence" value="ECO:0007669"/>
    <property type="project" value="TreeGrafter"/>
</dbReference>
<sequence>MSISKSYGVLKEADGVAFRGLFIIDDKGTLRQITVNDMPVGRSVEEALRLIEAFQFTDKYGEVCPANWRPRKKAMKPTEEGAKIFFSEH</sequence>
<proteinExistence type="inferred from homology"/>
<organism evidence="10 11">
    <name type="scientific">Dibothriocephalus latus</name>
    <name type="common">Fish tapeworm</name>
    <name type="synonym">Diphyllobothrium latum</name>
    <dbReference type="NCBI Taxonomy" id="60516"/>
    <lineage>
        <taxon>Eukaryota</taxon>
        <taxon>Metazoa</taxon>
        <taxon>Spiralia</taxon>
        <taxon>Lophotrochozoa</taxon>
        <taxon>Platyhelminthes</taxon>
        <taxon>Cestoda</taxon>
        <taxon>Eucestoda</taxon>
        <taxon>Diphyllobothriidea</taxon>
        <taxon>Diphyllobothriidae</taxon>
        <taxon>Dibothriocephalus</taxon>
    </lineage>
</organism>
<dbReference type="EC" id="1.11.1.24" evidence="2"/>
<evidence type="ECO:0000313" key="11">
    <source>
        <dbReference type="Proteomes" id="UP000281553"/>
    </source>
</evidence>
<reference evidence="10 11" key="1">
    <citation type="submission" date="2018-11" db="EMBL/GenBank/DDBJ databases">
        <authorList>
            <consortium name="Pathogen Informatics"/>
        </authorList>
    </citation>
    <scope>NUCLEOTIDE SEQUENCE [LARGE SCALE GENOMIC DNA]</scope>
</reference>